<feature type="domain" description="AB hydrolase-1" evidence="1">
    <location>
        <begin position="21"/>
        <end position="125"/>
    </location>
</feature>
<keyword evidence="2" id="KW-0378">Hydrolase</keyword>
<name>A0A9D2BM95_9FIRM</name>
<sequence length="253" mass="29299">MAYFNYYSKKIYYKIYGQGVPLIMLHGDSASSKMFQYLISLYDCNFKIILLDFLGNGKSQRIERFPENHWIYQANQVIKLIEYLNLEKVNIIGCSGGAWTAINVALKRPDLINKIITDSFDGRTLHEGFAKELVAERNKAKADKSAREFYKWCQGEDWEKVIDANTRALVNCAQSKRPLFIKDLALLKTPILFVGSHEDQMCRKDMYEEYRQMCKIVAKGKIYMFEKGGHPTILSNAEKFSVLVKDFILDLNK</sequence>
<evidence type="ECO:0000313" key="3">
    <source>
        <dbReference type="Proteomes" id="UP000886724"/>
    </source>
</evidence>
<dbReference type="InterPro" id="IPR000073">
    <property type="entry name" value="AB_hydrolase_1"/>
</dbReference>
<evidence type="ECO:0000259" key="1">
    <source>
        <dbReference type="Pfam" id="PF00561"/>
    </source>
</evidence>
<dbReference type="Proteomes" id="UP000886724">
    <property type="component" value="Unassembled WGS sequence"/>
</dbReference>
<reference evidence="2" key="2">
    <citation type="submission" date="2021-04" db="EMBL/GenBank/DDBJ databases">
        <authorList>
            <person name="Gilroy R."/>
        </authorList>
    </citation>
    <scope>NUCLEOTIDE SEQUENCE</scope>
    <source>
        <strain evidence="2">ChiGjej1B1-14440</strain>
    </source>
</reference>
<dbReference type="GO" id="GO:0017171">
    <property type="term" value="F:serine hydrolase activity"/>
    <property type="evidence" value="ECO:0007669"/>
    <property type="project" value="TreeGrafter"/>
</dbReference>
<reference evidence="2" key="1">
    <citation type="journal article" date="2021" name="PeerJ">
        <title>Extensive microbial diversity within the chicken gut microbiome revealed by metagenomics and culture.</title>
        <authorList>
            <person name="Gilroy R."/>
            <person name="Ravi A."/>
            <person name="Getino M."/>
            <person name="Pursley I."/>
            <person name="Horton D.L."/>
            <person name="Alikhan N.F."/>
            <person name="Baker D."/>
            <person name="Gharbi K."/>
            <person name="Hall N."/>
            <person name="Watson M."/>
            <person name="Adriaenssens E.M."/>
            <person name="Foster-Nyarko E."/>
            <person name="Jarju S."/>
            <person name="Secka A."/>
            <person name="Antonio M."/>
            <person name="Oren A."/>
            <person name="Chaudhuri R.R."/>
            <person name="La Ragione R."/>
            <person name="Hildebrand F."/>
            <person name="Pallen M.J."/>
        </authorList>
    </citation>
    <scope>NUCLEOTIDE SEQUENCE</scope>
    <source>
        <strain evidence="2">ChiGjej1B1-14440</strain>
    </source>
</reference>
<comment type="caution">
    <text evidence="2">The sequence shown here is derived from an EMBL/GenBank/DDBJ whole genome shotgun (WGS) entry which is preliminary data.</text>
</comment>
<gene>
    <name evidence="2" type="ORF">H9980_00120</name>
</gene>
<dbReference type="Pfam" id="PF00561">
    <property type="entry name" value="Abhydrolase_1"/>
    <property type="match status" value="1"/>
</dbReference>
<dbReference type="EMBL" id="DXET01000005">
    <property type="protein sequence ID" value="HIX80369.1"/>
    <property type="molecule type" value="Genomic_DNA"/>
</dbReference>
<dbReference type="PANTHER" id="PTHR46331:SF2">
    <property type="entry name" value="VALACYCLOVIR HYDROLASE"/>
    <property type="match status" value="1"/>
</dbReference>
<accession>A0A9D2BM95</accession>
<proteinExistence type="predicted"/>
<protein>
    <submittedName>
        <fullName evidence="2">Alpha/beta hydrolase</fullName>
    </submittedName>
</protein>
<dbReference type="AlphaFoldDB" id="A0A9D2BM95"/>
<dbReference type="SUPFAM" id="SSF53474">
    <property type="entry name" value="alpha/beta-Hydrolases"/>
    <property type="match status" value="1"/>
</dbReference>
<evidence type="ECO:0000313" key="2">
    <source>
        <dbReference type="EMBL" id="HIX80369.1"/>
    </source>
</evidence>
<organism evidence="2 3">
    <name type="scientific">Candidatus Erysipelatoclostridium merdavium</name>
    <dbReference type="NCBI Taxonomy" id="2838566"/>
    <lineage>
        <taxon>Bacteria</taxon>
        <taxon>Bacillati</taxon>
        <taxon>Bacillota</taxon>
        <taxon>Erysipelotrichia</taxon>
        <taxon>Erysipelotrichales</taxon>
        <taxon>Erysipelotrichales incertae sedis</taxon>
    </lineage>
</organism>
<dbReference type="Gene3D" id="3.40.50.1820">
    <property type="entry name" value="alpha/beta hydrolase"/>
    <property type="match status" value="1"/>
</dbReference>
<dbReference type="PANTHER" id="PTHR46331">
    <property type="entry name" value="VALACYCLOVIR HYDROLASE"/>
    <property type="match status" value="1"/>
</dbReference>
<dbReference type="InterPro" id="IPR029058">
    <property type="entry name" value="AB_hydrolase_fold"/>
</dbReference>